<proteinExistence type="predicted"/>
<gene>
    <name evidence="1" type="ORF">CCAX7_37640</name>
</gene>
<evidence type="ECO:0000313" key="2">
    <source>
        <dbReference type="Proteomes" id="UP000287394"/>
    </source>
</evidence>
<dbReference type="AlphaFoldDB" id="A0A402D167"/>
<name>A0A402D167_9BACT</name>
<dbReference type="EMBL" id="AP025739">
    <property type="protein sequence ID" value="BDI31713.1"/>
    <property type="molecule type" value="Genomic_DNA"/>
</dbReference>
<protein>
    <submittedName>
        <fullName evidence="1">Uncharacterized protein</fullName>
    </submittedName>
</protein>
<reference evidence="1 2" key="1">
    <citation type="journal article" date="2019" name="Int. J. Syst. Evol. Microbiol.">
        <title>Capsulimonas corticalis gen. nov., sp. nov., an aerobic capsulated bacterium, of a novel bacterial order, Capsulimonadales ord. nov., of the class Armatimonadia of the phylum Armatimonadetes.</title>
        <authorList>
            <person name="Li J."/>
            <person name="Kudo C."/>
            <person name="Tonouchi A."/>
        </authorList>
    </citation>
    <scope>NUCLEOTIDE SEQUENCE [LARGE SCALE GENOMIC DNA]</scope>
    <source>
        <strain evidence="1 2">AX-7</strain>
    </source>
</reference>
<sequence>MKNKKHCLQLIPVILVLVSTKAALAGQWQIQYVCSGTTSQLSSSKPSAIWAADGGVRTSDGSIGFGSSCTSAVVPDGYWANTQGSVTANLIWHPDVAGELPPSRQQGKLTVIETAGAQARAYDFGGMGLQITATQSDASNGNSGDISVSDIHGTLVKGAHFLTAPVSFINGQWRAQFPTKSLSSHLIASSPHNIVGVAWADISYKVQVTDAVITANSTIDTANWDPQSPRFFSGTGCTATGTAVALSGNITQAQLCIGENGSDTVVRAYPTDFPNDTNQYTSLPLSVMFDSTHFQNASDIVLKLKVWDSGGNYYEGAISAPAKNRMFSIVNQTFGTYENSAQLSASVASGEAGALNYDTATSDSDTSQDIVNTLQYYTTFHAVTHGDPTFFMDCLADDSGGVPGGPDGDTSHIMNAGDIEKVLELKKANLNLPPITFAHFDACEVGSSSSIFDGLDVTQEEDTAGVGWPQTIWMNYGVTNFNNVLWNEFSKGHFLIDAVAEAEQSLPCVFAQGSSPLQPLVRAFPAVYGDPLMTLSGVYRSSKHDQHYWYRPI</sequence>
<organism evidence="1 2">
    <name type="scientific">Capsulimonas corticalis</name>
    <dbReference type="NCBI Taxonomy" id="2219043"/>
    <lineage>
        <taxon>Bacteria</taxon>
        <taxon>Bacillati</taxon>
        <taxon>Armatimonadota</taxon>
        <taxon>Armatimonadia</taxon>
        <taxon>Capsulimonadales</taxon>
        <taxon>Capsulimonadaceae</taxon>
        <taxon>Capsulimonas</taxon>
    </lineage>
</organism>
<dbReference type="Proteomes" id="UP000287394">
    <property type="component" value="Chromosome"/>
</dbReference>
<evidence type="ECO:0000313" key="1">
    <source>
        <dbReference type="EMBL" id="BDI31713.1"/>
    </source>
</evidence>
<keyword evidence="2" id="KW-1185">Reference proteome</keyword>
<dbReference type="RefSeq" id="WP_125206171.1">
    <property type="nucleotide sequence ID" value="NZ_AP025739.1"/>
</dbReference>
<accession>A0A402D167</accession>
<dbReference type="KEGG" id="ccot:CCAX7_37640"/>